<dbReference type="AlphaFoldDB" id="A0A6P6SDK7"/>
<dbReference type="RefSeq" id="XP_027063597.2">
    <property type="nucleotide sequence ID" value="XM_027207796.2"/>
</dbReference>
<evidence type="ECO:0000313" key="4">
    <source>
        <dbReference type="Proteomes" id="UP001652660"/>
    </source>
</evidence>
<keyword evidence="2" id="KW-1133">Transmembrane helix</keyword>
<reference evidence="4" key="1">
    <citation type="journal article" date="2025" name="Foods">
        <title>Unveiling the Microbial Signatures of Arabica Coffee Cherries: Insights into Ripeness Specific Diversity, Functional Traits, and Implications for Quality and Safety.</title>
        <authorList>
            <consortium name="RefSeq"/>
            <person name="Tenea G.N."/>
            <person name="Cifuentes V."/>
            <person name="Reyes P."/>
            <person name="Cevallos-Vallejos M."/>
        </authorList>
    </citation>
    <scope>NUCLEOTIDE SEQUENCE [LARGE SCALE GENOMIC DNA]</scope>
</reference>
<dbReference type="GeneID" id="113689973"/>
<evidence type="ECO:0000256" key="1">
    <source>
        <dbReference type="SAM" id="MobiDB-lite"/>
    </source>
</evidence>
<dbReference type="RefSeq" id="XP_071906656.1">
    <property type="nucleotide sequence ID" value="XM_072050555.1"/>
</dbReference>
<dbReference type="PANTHER" id="PTHR31973">
    <property type="entry name" value="POLYPROTEIN, PUTATIVE-RELATED"/>
    <property type="match status" value="1"/>
</dbReference>
<keyword evidence="2" id="KW-0812">Transmembrane</keyword>
<keyword evidence="2" id="KW-0472">Membrane</keyword>
<dbReference type="GO" id="GO:0003676">
    <property type="term" value="F:nucleic acid binding"/>
    <property type="evidence" value="ECO:0007669"/>
    <property type="project" value="InterPro"/>
</dbReference>
<feature type="domain" description="Transposase MuDR plant" evidence="3">
    <location>
        <begin position="234"/>
        <end position="296"/>
    </location>
</feature>
<gene>
    <name evidence="5 6" type="primary">LOC113689973</name>
</gene>
<evidence type="ECO:0000313" key="5">
    <source>
        <dbReference type="RefSeq" id="XP_027063597.2"/>
    </source>
</evidence>
<dbReference type="PANTHER" id="PTHR31973:SF187">
    <property type="entry name" value="MUTATOR TRANSPOSASE MUDRA PROTEIN"/>
    <property type="match status" value="1"/>
</dbReference>
<dbReference type="Pfam" id="PF03108">
    <property type="entry name" value="DBD_Tnp_Mut"/>
    <property type="match status" value="1"/>
</dbReference>
<feature type="region of interest" description="Disordered" evidence="1">
    <location>
        <begin position="63"/>
        <end position="147"/>
    </location>
</feature>
<proteinExistence type="predicted"/>
<dbReference type="InterPro" id="IPR004332">
    <property type="entry name" value="Transposase_MuDR"/>
</dbReference>
<feature type="compositionally biased region" description="Polar residues" evidence="1">
    <location>
        <begin position="1"/>
        <end position="13"/>
    </location>
</feature>
<feature type="compositionally biased region" description="Basic and acidic residues" evidence="1">
    <location>
        <begin position="16"/>
        <end position="32"/>
    </location>
</feature>
<organism evidence="4 5">
    <name type="scientific">Coffea arabica</name>
    <name type="common">Arabian coffee</name>
    <dbReference type="NCBI Taxonomy" id="13443"/>
    <lineage>
        <taxon>Eukaryota</taxon>
        <taxon>Viridiplantae</taxon>
        <taxon>Streptophyta</taxon>
        <taxon>Embryophyta</taxon>
        <taxon>Tracheophyta</taxon>
        <taxon>Spermatophyta</taxon>
        <taxon>Magnoliopsida</taxon>
        <taxon>eudicotyledons</taxon>
        <taxon>Gunneridae</taxon>
        <taxon>Pentapetalae</taxon>
        <taxon>asterids</taxon>
        <taxon>lamiids</taxon>
        <taxon>Gentianales</taxon>
        <taxon>Rubiaceae</taxon>
        <taxon>Ixoroideae</taxon>
        <taxon>Gardenieae complex</taxon>
        <taxon>Bertiereae - Coffeeae clade</taxon>
        <taxon>Coffeeae</taxon>
        <taxon>Coffea</taxon>
    </lineage>
</organism>
<dbReference type="GO" id="GO:0008270">
    <property type="term" value="F:zinc ion binding"/>
    <property type="evidence" value="ECO:0007669"/>
    <property type="project" value="UniProtKB-KW"/>
</dbReference>
<feature type="compositionally biased region" description="Basic residues" evidence="1">
    <location>
        <begin position="98"/>
        <end position="127"/>
    </location>
</feature>
<feature type="region of interest" description="Disordered" evidence="1">
    <location>
        <begin position="1"/>
        <end position="35"/>
    </location>
</feature>
<evidence type="ECO:0000313" key="6">
    <source>
        <dbReference type="RefSeq" id="XP_071906656.1"/>
    </source>
</evidence>
<feature type="transmembrane region" description="Helical" evidence="2">
    <location>
        <begin position="443"/>
        <end position="464"/>
    </location>
</feature>
<evidence type="ECO:0000256" key="2">
    <source>
        <dbReference type="SAM" id="Phobius"/>
    </source>
</evidence>
<dbReference type="Proteomes" id="UP001652660">
    <property type="component" value="Chromosome 5c"/>
</dbReference>
<name>A0A6P6SDK7_COFAR</name>
<accession>A0A6P6SDK7</accession>
<sequence>MLTNIPTSQTQAESEVVDRDTTDFGVDGHKNAADPGLENLCCTEETAETNLDLQNKGICEHESGAELGGENIASSGNSRKEKTAKVTVASKKIPTKTASKRAPIKTASKRTPTKAATRKQGTKKRSNKNTCAQNKEESSEDDGFIDSDYQFSDEEHIVQQVRQRKAEWDKVVRNSGSTKATSSQPEMVGAEFDEDATESEDFDSACNSEEEKMQPRKMVKYPRFNPNTDMQDPKFQVGQTFTSKNLFIKAYKSHGVAHGRKMNFSKNDARRVIAYCNDCNWKVSIAIMLDKMTFQVKSMRVEHTCRRTFDHGLANSTFLVERYQKELSLILDMKVSNLKDKVKNEMNVNISRWQAYRTKKKAEKLIEGDYVDQYNKLWNYCREVKRANPGSNVFMTVTEDDEGKDRFERLYMCLSACKKGFLAGCRPIIGLDGCHLRDAHKGVILAAVGLTQMISYILLHLLWLKLKISLLGSGF</sequence>
<protein>
    <recommendedName>
        <fullName evidence="3">Transposase MuDR plant domain-containing protein</fullName>
    </recommendedName>
</protein>
<evidence type="ECO:0000259" key="3">
    <source>
        <dbReference type="Pfam" id="PF03108"/>
    </source>
</evidence>
<keyword evidence="4" id="KW-1185">Reference proteome</keyword>
<reference evidence="5 6" key="2">
    <citation type="submission" date="2025-05" db="UniProtKB">
        <authorList>
            <consortium name="RefSeq"/>
        </authorList>
    </citation>
    <scope>IDENTIFICATION</scope>
    <source>
        <tissue evidence="5 6">Leaves</tissue>
    </source>
</reference>